<reference evidence="1 2" key="2">
    <citation type="submission" date="2020-07" db="EMBL/GenBank/DDBJ databases">
        <title>Genome assembly of wild tea tree DASZ reveals pedigree and selection history of tea varieties.</title>
        <authorList>
            <person name="Zhang W."/>
        </authorList>
    </citation>
    <scope>NUCLEOTIDE SEQUENCE [LARGE SCALE GENOMIC DNA]</scope>
    <source>
        <strain evidence="2">cv. G240</strain>
        <tissue evidence="1">Leaf</tissue>
    </source>
</reference>
<keyword evidence="2" id="KW-1185">Reference proteome</keyword>
<sequence length="124" mass="13814">MLDDQNVPLSEGLSTRIKVLIRAARRSVLAGCGSKPTRPALMRLGKIGPATARDAVRGLCGRTLFLNNGFPFWLHFIPGIQFQTDNEPFKAEMKPFTAKIVYMVKQENSMLLKADPLSYPRLVP</sequence>
<dbReference type="GO" id="GO:0005975">
    <property type="term" value="P:carbohydrate metabolic process"/>
    <property type="evidence" value="ECO:0007669"/>
    <property type="project" value="InterPro"/>
</dbReference>
<evidence type="ECO:0000313" key="1">
    <source>
        <dbReference type="EMBL" id="KAF5943452.1"/>
    </source>
</evidence>
<dbReference type="AlphaFoldDB" id="A0A7J7GRN7"/>
<gene>
    <name evidence="1" type="ORF">HYC85_017529</name>
</gene>
<protein>
    <submittedName>
        <fullName evidence="1">Uncharacterized protein</fullName>
    </submittedName>
</protein>
<evidence type="ECO:0000313" key="2">
    <source>
        <dbReference type="Proteomes" id="UP000593564"/>
    </source>
</evidence>
<dbReference type="Proteomes" id="UP000593564">
    <property type="component" value="Unassembled WGS sequence"/>
</dbReference>
<dbReference type="PANTHER" id="PTHR23421">
    <property type="entry name" value="BETA-GALACTOSIDASE RELATED"/>
    <property type="match status" value="1"/>
</dbReference>
<dbReference type="InterPro" id="IPR001944">
    <property type="entry name" value="Glycoside_Hdrlase_35"/>
</dbReference>
<proteinExistence type="predicted"/>
<reference evidence="2" key="1">
    <citation type="journal article" date="2020" name="Nat. Commun.">
        <title>Genome assembly of wild tea tree DASZ reveals pedigree and selection history of tea varieties.</title>
        <authorList>
            <person name="Zhang W."/>
            <person name="Zhang Y."/>
            <person name="Qiu H."/>
            <person name="Guo Y."/>
            <person name="Wan H."/>
            <person name="Zhang X."/>
            <person name="Scossa F."/>
            <person name="Alseekh S."/>
            <person name="Zhang Q."/>
            <person name="Wang P."/>
            <person name="Xu L."/>
            <person name="Schmidt M.H."/>
            <person name="Jia X."/>
            <person name="Li D."/>
            <person name="Zhu A."/>
            <person name="Guo F."/>
            <person name="Chen W."/>
            <person name="Ni D."/>
            <person name="Usadel B."/>
            <person name="Fernie A.R."/>
            <person name="Wen W."/>
        </authorList>
    </citation>
    <scope>NUCLEOTIDE SEQUENCE [LARGE SCALE GENOMIC DNA]</scope>
    <source>
        <strain evidence="2">cv. G240</strain>
    </source>
</reference>
<dbReference type="GO" id="GO:0004553">
    <property type="term" value="F:hydrolase activity, hydrolyzing O-glycosyl compounds"/>
    <property type="evidence" value="ECO:0007669"/>
    <property type="project" value="InterPro"/>
</dbReference>
<dbReference type="Gene3D" id="3.20.20.80">
    <property type="entry name" value="Glycosidases"/>
    <property type="match status" value="1"/>
</dbReference>
<name>A0A7J7GRN7_CAMSI</name>
<accession>A0A7J7GRN7</accession>
<organism evidence="1 2">
    <name type="scientific">Camellia sinensis</name>
    <name type="common">Tea plant</name>
    <name type="synonym">Thea sinensis</name>
    <dbReference type="NCBI Taxonomy" id="4442"/>
    <lineage>
        <taxon>Eukaryota</taxon>
        <taxon>Viridiplantae</taxon>
        <taxon>Streptophyta</taxon>
        <taxon>Embryophyta</taxon>
        <taxon>Tracheophyta</taxon>
        <taxon>Spermatophyta</taxon>
        <taxon>Magnoliopsida</taxon>
        <taxon>eudicotyledons</taxon>
        <taxon>Gunneridae</taxon>
        <taxon>Pentapetalae</taxon>
        <taxon>asterids</taxon>
        <taxon>Ericales</taxon>
        <taxon>Theaceae</taxon>
        <taxon>Camellia</taxon>
    </lineage>
</organism>
<comment type="caution">
    <text evidence="1">The sequence shown here is derived from an EMBL/GenBank/DDBJ whole genome shotgun (WGS) entry which is preliminary data.</text>
</comment>
<dbReference type="EMBL" id="JACBKZ010000008">
    <property type="protein sequence ID" value="KAF5943452.1"/>
    <property type="molecule type" value="Genomic_DNA"/>
</dbReference>